<keyword evidence="3 8" id="KW-0812">Transmembrane</keyword>
<dbReference type="InterPro" id="IPR051410">
    <property type="entry name" value="Ferric/Cupric_Reductase"/>
</dbReference>
<evidence type="ECO:0000256" key="2">
    <source>
        <dbReference type="ARBA" id="ARBA00022448"/>
    </source>
</evidence>
<dbReference type="GO" id="GO:0006879">
    <property type="term" value="P:intracellular iron ion homeostasis"/>
    <property type="evidence" value="ECO:0007669"/>
    <property type="project" value="TreeGrafter"/>
</dbReference>
<evidence type="ECO:0000256" key="7">
    <source>
        <dbReference type="ARBA" id="ARBA00023180"/>
    </source>
</evidence>
<keyword evidence="2" id="KW-0813">Transport</keyword>
<protein>
    <recommendedName>
        <fullName evidence="10">FAD-binding FR-type domain-containing protein</fullName>
    </recommendedName>
</protein>
<dbReference type="OrthoDB" id="167398at2759"/>
<name>A0A6A6CW28_ZASCE</name>
<dbReference type="GO" id="GO:0000293">
    <property type="term" value="F:ferric-chelate reductase activity"/>
    <property type="evidence" value="ECO:0007669"/>
    <property type="project" value="TreeGrafter"/>
</dbReference>
<dbReference type="EMBL" id="ML993584">
    <property type="protein sequence ID" value="KAF2170913.1"/>
    <property type="molecule type" value="Genomic_DNA"/>
</dbReference>
<dbReference type="Pfam" id="PF08022">
    <property type="entry name" value="FAD_binding_8"/>
    <property type="match status" value="1"/>
</dbReference>
<feature type="chain" id="PRO_5025530206" description="FAD-binding FR-type domain-containing protein" evidence="9">
    <location>
        <begin position="22"/>
        <end position="626"/>
    </location>
</feature>
<dbReference type="Gene3D" id="3.40.50.80">
    <property type="entry name" value="Nucleotide-binding domain of ferredoxin-NADP reductase (FNR) module"/>
    <property type="match status" value="1"/>
</dbReference>
<sequence>MTMDVLAFVVGLLGLVSRVAATGPVPVTRSGLADFPYLSSIAWCMHEFCPSSVRASTIEEFWETEITGDVSILPQWSYGEVLANISTPPTMAANSSDMMMVLNMTMLTTEANFQATWITLYYFFRETYPRSMYGLVQRIRPYIWPSTVGSYHDRPLPYLIGNAPTVGQGFYIAVVTILNIIFLCIGYKTAWPRQENQWYKNRYQELMAYWMWRTGVLAFCNMPVLFLFSSRNNILLWLTNWSHSTYMVLHRWIARLFLLQTLLHSILALVLYTNTGSYSTSLKTGWWIWGCVATVAAVIIVLTSFLFIRQQAYELFLVTHVIMAVIVVVGCWYHVYIGYENTFGYETWLYATIAVWFFDRLVRIGRIIDTGIRHAKVTEVGSTIVRIDIPRIRWAEPGRCVYVYFPSLSPFKPWENHPFSTIPTELLSRHKDSDGSASSFKDLEKSDPVTVAPVSSDTAIDSKTYTNSGLTLFVRKSTGTTRYLREDKRMPVLLEGPYPTNPTKAVLRSDRLLLIGGGIGVTGLMPFVDRHPNIKLMYGVKAADQCLVDALSGVLEDIREKEIVVGQRLGLDAMLRAEAEMGWSKIAVIVCGPASMCDDVRSIVSKLGREKAGECSFELEIDAFSR</sequence>
<dbReference type="AlphaFoldDB" id="A0A6A6CW28"/>
<dbReference type="InterPro" id="IPR013112">
    <property type="entry name" value="FAD-bd_8"/>
</dbReference>
<keyword evidence="6 8" id="KW-0472">Membrane</keyword>
<dbReference type="PANTHER" id="PTHR32361">
    <property type="entry name" value="FERRIC/CUPRIC REDUCTASE TRANSMEMBRANE COMPONENT"/>
    <property type="match status" value="1"/>
</dbReference>
<dbReference type="Proteomes" id="UP000799537">
    <property type="component" value="Unassembled WGS sequence"/>
</dbReference>
<feature type="transmembrane region" description="Helical" evidence="8">
    <location>
        <begin position="208"/>
        <end position="228"/>
    </location>
</feature>
<dbReference type="SFLD" id="SFLDS00052">
    <property type="entry name" value="Ferric_Reductase_Domain"/>
    <property type="match status" value="1"/>
</dbReference>
<proteinExistence type="predicted"/>
<feature type="transmembrane region" description="Helical" evidence="8">
    <location>
        <begin position="286"/>
        <end position="308"/>
    </location>
</feature>
<feature type="transmembrane region" description="Helical" evidence="8">
    <location>
        <begin position="169"/>
        <end position="187"/>
    </location>
</feature>
<keyword evidence="5" id="KW-0406">Ion transport</keyword>
<dbReference type="RefSeq" id="XP_033671802.1">
    <property type="nucleotide sequence ID" value="XM_033815839.1"/>
</dbReference>
<feature type="domain" description="FAD-binding FR-type" evidence="10">
    <location>
        <begin position="354"/>
        <end position="504"/>
    </location>
</feature>
<dbReference type="CDD" id="cd06186">
    <property type="entry name" value="NOX_Duox_like_FAD_NADP"/>
    <property type="match status" value="1"/>
</dbReference>
<keyword evidence="9" id="KW-0732">Signal</keyword>
<gene>
    <name evidence="11" type="ORF">M409DRAFT_63938</name>
</gene>
<evidence type="ECO:0000259" key="10">
    <source>
        <dbReference type="PROSITE" id="PS51384"/>
    </source>
</evidence>
<comment type="subcellular location">
    <subcellularLocation>
        <location evidence="1">Membrane</location>
        <topology evidence="1">Multi-pass membrane protein</topology>
    </subcellularLocation>
</comment>
<keyword evidence="7" id="KW-0325">Glycoprotein</keyword>
<dbReference type="Pfam" id="PF01794">
    <property type="entry name" value="Ferric_reduct"/>
    <property type="match status" value="1"/>
</dbReference>
<feature type="transmembrane region" description="Helical" evidence="8">
    <location>
        <begin position="256"/>
        <end position="274"/>
    </location>
</feature>
<dbReference type="PANTHER" id="PTHR32361:SF9">
    <property type="entry name" value="FERRIC REDUCTASE TRANSMEMBRANE COMPONENT 3-RELATED"/>
    <property type="match status" value="1"/>
</dbReference>
<dbReference type="GO" id="GO:0005886">
    <property type="term" value="C:plasma membrane"/>
    <property type="evidence" value="ECO:0007669"/>
    <property type="project" value="TreeGrafter"/>
</dbReference>
<dbReference type="SFLD" id="SFLDG01168">
    <property type="entry name" value="Ferric_reductase_subgroup_(FRE"/>
    <property type="match status" value="1"/>
</dbReference>
<dbReference type="InterPro" id="IPR039261">
    <property type="entry name" value="FNR_nucleotide-bd"/>
</dbReference>
<keyword evidence="4 8" id="KW-1133">Transmembrane helix</keyword>
<dbReference type="GeneID" id="54569111"/>
<evidence type="ECO:0000256" key="4">
    <source>
        <dbReference type="ARBA" id="ARBA00022989"/>
    </source>
</evidence>
<evidence type="ECO:0000256" key="5">
    <source>
        <dbReference type="ARBA" id="ARBA00023065"/>
    </source>
</evidence>
<evidence type="ECO:0000313" key="11">
    <source>
        <dbReference type="EMBL" id="KAF2170913.1"/>
    </source>
</evidence>
<keyword evidence="12" id="KW-1185">Reference proteome</keyword>
<feature type="transmembrane region" description="Helical" evidence="8">
    <location>
        <begin position="315"/>
        <end position="336"/>
    </location>
</feature>
<dbReference type="InterPro" id="IPR017927">
    <property type="entry name" value="FAD-bd_FR_type"/>
</dbReference>
<evidence type="ECO:0000313" key="12">
    <source>
        <dbReference type="Proteomes" id="UP000799537"/>
    </source>
</evidence>
<evidence type="ECO:0000256" key="8">
    <source>
        <dbReference type="SAM" id="Phobius"/>
    </source>
</evidence>
<feature type="signal peptide" evidence="9">
    <location>
        <begin position="1"/>
        <end position="21"/>
    </location>
</feature>
<evidence type="ECO:0000256" key="6">
    <source>
        <dbReference type="ARBA" id="ARBA00023136"/>
    </source>
</evidence>
<accession>A0A6A6CW28</accession>
<dbReference type="GO" id="GO:0006826">
    <property type="term" value="P:iron ion transport"/>
    <property type="evidence" value="ECO:0007669"/>
    <property type="project" value="TreeGrafter"/>
</dbReference>
<dbReference type="PROSITE" id="PS51384">
    <property type="entry name" value="FAD_FR"/>
    <property type="match status" value="1"/>
</dbReference>
<dbReference type="SUPFAM" id="SSF52343">
    <property type="entry name" value="Ferredoxin reductase-like, C-terminal NADP-linked domain"/>
    <property type="match status" value="1"/>
</dbReference>
<organism evidence="11 12">
    <name type="scientific">Zasmidium cellare ATCC 36951</name>
    <dbReference type="NCBI Taxonomy" id="1080233"/>
    <lineage>
        <taxon>Eukaryota</taxon>
        <taxon>Fungi</taxon>
        <taxon>Dikarya</taxon>
        <taxon>Ascomycota</taxon>
        <taxon>Pezizomycotina</taxon>
        <taxon>Dothideomycetes</taxon>
        <taxon>Dothideomycetidae</taxon>
        <taxon>Mycosphaerellales</taxon>
        <taxon>Mycosphaerellaceae</taxon>
        <taxon>Zasmidium</taxon>
    </lineage>
</organism>
<dbReference type="InterPro" id="IPR013130">
    <property type="entry name" value="Fe3_Rdtase_TM_dom"/>
</dbReference>
<dbReference type="GO" id="GO:0015677">
    <property type="term" value="P:copper ion import"/>
    <property type="evidence" value="ECO:0007669"/>
    <property type="project" value="TreeGrafter"/>
</dbReference>
<reference evidence="11" key="1">
    <citation type="journal article" date="2020" name="Stud. Mycol.">
        <title>101 Dothideomycetes genomes: a test case for predicting lifestyles and emergence of pathogens.</title>
        <authorList>
            <person name="Haridas S."/>
            <person name="Albert R."/>
            <person name="Binder M."/>
            <person name="Bloem J."/>
            <person name="Labutti K."/>
            <person name="Salamov A."/>
            <person name="Andreopoulos B."/>
            <person name="Baker S."/>
            <person name="Barry K."/>
            <person name="Bills G."/>
            <person name="Bluhm B."/>
            <person name="Cannon C."/>
            <person name="Castanera R."/>
            <person name="Culley D."/>
            <person name="Daum C."/>
            <person name="Ezra D."/>
            <person name="Gonzalez J."/>
            <person name="Henrissat B."/>
            <person name="Kuo A."/>
            <person name="Liang C."/>
            <person name="Lipzen A."/>
            <person name="Lutzoni F."/>
            <person name="Magnuson J."/>
            <person name="Mondo S."/>
            <person name="Nolan M."/>
            <person name="Ohm R."/>
            <person name="Pangilinan J."/>
            <person name="Park H.-J."/>
            <person name="Ramirez L."/>
            <person name="Alfaro M."/>
            <person name="Sun H."/>
            <person name="Tritt A."/>
            <person name="Yoshinaga Y."/>
            <person name="Zwiers L.-H."/>
            <person name="Turgeon B."/>
            <person name="Goodwin S."/>
            <person name="Spatafora J."/>
            <person name="Crous P."/>
            <person name="Grigoriev I."/>
        </authorList>
    </citation>
    <scope>NUCLEOTIDE SEQUENCE</scope>
    <source>
        <strain evidence="11">ATCC 36951</strain>
    </source>
</reference>
<evidence type="ECO:0000256" key="1">
    <source>
        <dbReference type="ARBA" id="ARBA00004141"/>
    </source>
</evidence>
<evidence type="ECO:0000256" key="9">
    <source>
        <dbReference type="SAM" id="SignalP"/>
    </source>
</evidence>
<evidence type="ECO:0000256" key="3">
    <source>
        <dbReference type="ARBA" id="ARBA00022692"/>
    </source>
</evidence>